<gene>
    <name evidence="2" type="ORF">PCOR1329_LOCUS15175</name>
</gene>
<keyword evidence="3" id="KW-1185">Reference proteome</keyword>
<dbReference type="Proteomes" id="UP001189429">
    <property type="component" value="Unassembled WGS sequence"/>
</dbReference>
<feature type="non-terminal residue" evidence="2">
    <location>
        <position position="1"/>
    </location>
</feature>
<dbReference type="EMBL" id="CAUYUJ010004566">
    <property type="protein sequence ID" value="CAK0810113.1"/>
    <property type="molecule type" value="Genomic_DNA"/>
</dbReference>
<name>A0ABN9QUY9_9DINO</name>
<comment type="caution">
    <text evidence="2">The sequence shown here is derived from an EMBL/GenBank/DDBJ whole genome shotgun (WGS) entry which is preliminary data.</text>
</comment>
<feature type="compositionally biased region" description="Low complexity" evidence="1">
    <location>
        <begin position="78"/>
        <end position="96"/>
    </location>
</feature>
<accession>A0ABN9QUY9</accession>
<feature type="compositionally biased region" description="Low complexity" evidence="1">
    <location>
        <begin position="45"/>
        <end position="65"/>
    </location>
</feature>
<reference evidence="2" key="1">
    <citation type="submission" date="2023-10" db="EMBL/GenBank/DDBJ databases">
        <authorList>
            <person name="Chen Y."/>
            <person name="Shah S."/>
            <person name="Dougan E. K."/>
            <person name="Thang M."/>
            <person name="Chan C."/>
        </authorList>
    </citation>
    <scope>NUCLEOTIDE SEQUENCE [LARGE SCALE GENOMIC DNA]</scope>
</reference>
<proteinExistence type="predicted"/>
<evidence type="ECO:0000256" key="1">
    <source>
        <dbReference type="SAM" id="MobiDB-lite"/>
    </source>
</evidence>
<feature type="compositionally biased region" description="Low complexity" evidence="1">
    <location>
        <begin position="1"/>
        <end position="11"/>
    </location>
</feature>
<evidence type="ECO:0000313" key="2">
    <source>
        <dbReference type="EMBL" id="CAK0810113.1"/>
    </source>
</evidence>
<feature type="region of interest" description="Disordered" evidence="1">
    <location>
        <begin position="1"/>
        <end position="100"/>
    </location>
</feature>
<evidence type="ECO:0000313" key="3">
    <source>
        <dbReference type="Proteomes" id="UP001189429"/>
    </source>
</evidence>
<sequence length="198" mass="20946">APRAALPLLPATTGGSVRKEEEAGGGAAGGRRGRRKGRGGGGAGPRAQSSAFLAARPASAEAASSKTGRPPGRSPGFASRACGASRSSRATSSAVRMGLGQERRACCTSTGPEIDVAADPRRGHRLRDHHGILGDEKVEHHLRGGQPRLRRDLRDQRAGHAVQLLCVQRRIPQRRVSDQRHPPVLHGPPQLWLVPEHV</sequence>
<protein>
    <submittedName>
        <fullName evidence="2">Uncharacterized protein</fullName>
    </submittedName>
</protein>
<organism evidence="2 3">
    <name type="scientific">Prorocentrum cordatum</name>
    <dbReference type="NCBI Taxonomy" id="2364126"/>
    <lineage>
        <taxon>Eukaryota</taxon>
        <taxon>Sar</taxon>
        <taxon>Alveolata</taxon>
        <taxon>Dinophyceae</taxon>
        <taxon>Prorocentrales</taxon>
        <taxon>Prorocentraceae</taxon>
        <taxon>Prorocentrum</taxon>
    </lineage>
</organism>